<dbReference type="PROSITE" id="PS50110">
    <property type="entry name" value="RESPONSE_REGULATORY"/>
    <property type="match status" value="1"/>
</dbReference>
<reference evidence="7 8" key="1">
    <citation type="journal article" date="2020" name="G3 (Bethesda)">
        <title>CeMbio - The Caenorhabditis elegans Microbiome Resource.</title>
        <authorList>
            <person name="Dirksen P."/>
            <person name="Assie A."/>
            <person name="Zimmermann J."/>
            <person name="Zhang F."/>
            <person name="Tietje A.M."/>
            <person name="Marsh S.A."/>
            <person name="Felix M.A."/>
            <person name="Shapira M."/>
            <person name="Kaleta C."/>
            <person name="Schulenburg H."/>
            <person name="Samuel B."/>
        </authorList>
    </citation>
    <scope>NUCLEOTIDE SEQUENCE [LARGE SCALE GENOMIC DNA]</scope>
    <source>
        <strain evidence="7 8">BIGb0172</strain>
    </source>
</reference>
<dbReference type="KEGG" id="cpis:HS961_04505"/>
<evidence type="ECO:0000313" key="7">
    <source>
        <dbReference type="EMBL" id="QMV72152.1"/>
    </source>
</evidence>
<dbReference type="GO" id="GO:0006355">
    <property type="term" value="P:regulation of DNA-templated transcription"/>
    <property type="evidence" value="ECO:0007669"/>
    <property type="project" value="InterPro"/>
</dbReference>
<dbReference type="PANTHER" id="PTHR44688">
    <property type="entry name" value="DNA-BINDING TRANSCRIPTIONAL ACTIVATOR DEVR_DOSR"/>
    <property type="match status" value="1"/>
</dbReference>
<dbReference type="InterPro" id="IPR011006">
    <property type="entry name" value="CheY-like_superfamily"/>
</dbReference>
<evidence type="ECO:0000259" key="6">
    <source>
        <dbReference type="PROSITE" id="PS50110"/>
    </source>
</evidence>
<dbReference type="SUPFAM" id="SSF52172">
    <property type="entry name" value="CheY-like"/>
    <property type="match status" value="1"/>
</dbReference>
<dbReference type="SMART" id="SM00421">
    <property type="entry name" value="HTH_LUXR"/>
    <property type="match status" value="1"/>
</dbReference>
<dbReference type="InterPro" id="IPR036388">
    <property type="entry name" value="WH-like_DNA-bd_sf"/>
</dbReference>
<keyword evidence="1" id="KW-0805">Transcription regulation</keyword>
<feature type="modified residue" description="4-aspartylphosphate" evidence="4">
    <location>
        <position position="59"/>
    </location>
</feature>
<dbReference type="GO" id="GO:0003677">
    <property type="term" value="F:DNA binding"/>
    <property type="evidence" value="ECO:0007669"/>
    <property type="project" value="UniProtKB-KW"/>
</dbReference>
<feature type="domain" description="Response regulatory" evidence="6">
    <location>
        <begin position="10"/>
        <end position="126"/>
    </location>
</feature>
<feature type="domain" description="HTH luxR-type" evidence="5">
    <location>
        <begin position="227"/>
        <end position="292"/>
    </location>
</feature>
<dbReference type="Pfam" id="PF00072">
    <property type="entry name" value="Response_reg"/>
    <property type="match status" value="1"/>
</dbReference>
<proteinExistence type="predicted"/>
<evidence type="ECO:0000256" key="3">
    <source>
        <dbReference type="ARBA" id="ARBA00023163"/>
    </source>
</evidence>
<dbReference type="PROSITE" id="PS50043">
    <property type="entry name" value="HTH_LUXR_2"/>
    <property type="match status" value="1"/>
</dbReference>
<dbReference type="SUPFAM" id="SSF46894">
    <property type="entry name" value="C-terminal effector domain of the bipartite response regulators"/>
    <property type="match status" value="1"/>
</dbReference>
<dbReference type="Gene3D" id="1.10.10.10">
    <property type="entry name" value="Winged helix-like DNA-binding domain superfamily/Winged helix DNA-binding domain"/>
    <property type="match status" value="1"/>
</dbReference>
<dbReference type="Proteomes" id="UP000515240">
    <property type="component" value="Chromosome"/>
</dbReference>
<dbReference type="EMBL" id="CP058554">
    <property type="protein sequence ID" value="QMV72152.1"/>
    <property type="molecule type" value="Genomic_DNA"/>
</dbReference>
<keyword evidence="3" id="KW-0804">Transcription</keyword>
<sequence>MPHHTPHAGVVLVVDDAIETLGFLCEALSQQDYTVLVARNAAEALERLDMATPDAVLLDCVMPGESGFSLCRKIKAHPAWAHVPVIFMTGLSETDHIVEGFACGGVDYVVKPLKLPEVLARLARHMHNAHVGRMAQAAVDVGGMGVVVLDRQGRIAWRSPQAVQWLEQAFGGAQPAAAAWLQSARDQAAQQALGQASLLAQDVGEVGIGERMLVLRLANENLRASSQRLQDAALTPRETEVLGWLAKGKTNRDIAQILGMSPRTVNKHLEHVFEKLGVETRAAAAAIASGSFPA</sequence>
<dbReference type="PROSITE" id="PS00622">
    <property type="entry name" value="HTH_LUXR_1"/>
    <property type="match status" value="1"/>
</dbReference>
<dbReference type="FunFam" id="1.10.10.10:FF:000153">
    <property type="entry name" value="LuxR family transcriptional regulator"/>
    <property type="match status" value="1"/>
</dbReference>
<evidence type="ECO:0000259" key="5">
    <source>
        <dbReference type="PROSITE" id="PS50043"/>
    </source>
</evidence>
<dbReference type="Gene3D" id="3.40.50.2300">
    <property type="match status" value="1"/>
</dbReference>
<keyword evidence="8" id="KW-1185">Reference proteome</keyword>
<protein>
    <submittedName>
        <fullName evidence="7">Response regulator</fullName>
    </submittedName>
</protein>
<evidence type="ECO:0000313" key="8">
    <source>
        <dbReference type="Proteomes" id="UP000515240"/>
    </source>
</evidence>
<evidence type="ECO:0000256" key="4">
    <source>
        <dbReference type="PROSITE-ProRule" id="PRU00169"/>
    </source>
</evidence>
<name>A0A7G5EDS7_9BURK</name>
<organism evidence="7 8">
    <name type="scientific">Comamonas piscis</name>
    <dbReference type="NCBI Taxonomy" id="1562974"/>
    <lineage>
        <taxon>Bacteria</taxon>
        <taxon>Pseudomonadati</taxon>
        <taxon>Pseudomonadota</taxon>
        <taxon>Betaproteobacteria</taxon>
        <taxon>Burkholderiales</taxon>
        <taxon>Comamonadaceae</taxon>
        <taxon>Comamonas</taxon>
    </lineage>
</organism>
<keyword evidence="2" id="KW-0238">DNA-binding</keyword>
<dbReference type="InterPro" id="IPR001789">
    <property type="entry name" value="Sig_transdc_resp-reg_receiver"/>
</dbReference>
<dbReference type="GO" id="GO:0000160">
    <property type="term" value="P:phosphorelay signal transduction system"/>
    <property type="evidence" value="ECO:0007669"/>
    <property type="project" value="InterPro"/>
</dbReference>
<dbReference type="PANTHER" id="PTHR44688:SF16">
    <property type="entry name" value="DNA-BINDING TRANSCRIPTIONAL ACTIVATOR DEVR_DOSR"/>
    <property type="match status" value="1"/>
</dbReference>
<dbReference type="Pfam" id="PF00196">
    <property type="entry name" value="GerE"/>
    <property type="match status" value="1"/>
</dbReference>
<dbReference type="AlphaFoldDB" id="A0A7G5EDS7"/>
<evidence type="ECO:0000256" key="1">
    <source>
        <dbReference type="ARBA" id="ARBA00023015"/>
    </source>
</evidence>
<dbReference type="InterPro" id="IPR000792">
    <property type="entry name" value="Tscrpt_reg_LuxR_C"/>
</dbReference>
<dbReference type="RefSeq" id="WP_182326576.1">
    <property type="nucleotide sequence ID" value="NZ_CP058554.1"/>
</dbReference>
<dbReference type="PRINTS" id="PR00038">
    <property type="entry name" value="HTHLUXR"/>
</dbReference>
<dbReference type="SMART" id="SM00448">
    <property type="entry name" value="REC"/>
    <property type="match status" value="1"/>
</dbReference>
<gene>
    <name evidence="7" type="ORF">HS961_04505</name>
</gene>
<dbReference type="CDD" id="cd06170">
    <property type="entry name" value="LuxR_C_like"/>
    <property type="match status" value="1"/>
</dbReference>
<evidence type="ECO:0000256" key="2">
    <source>
        <dbReference type="ARBA" id="ARBA00023125"/>
    </source>
</evidence>
<keyword evidence="4" id="KW-0597">Phosphoprotein</keyword>
<accession>A0A7G5EDS7</accession>
<dbReference type="InterPro" id="IPR016032">
    <property type="entry name" value="Sig_transdc_resp-reg_C-effctor"/>
</dbReference>